<feature type="domain" description="PPIase FKBP-type" evidence="7">
    <location>
        <begin position="173"/>
        <end position="261"/>
    </location>
</feature>
<reference evidence="10" key="1">
    <citation type="submission" date="2025-08" db="UniProtKB">
        <authorList>
            <consortium name="RefSeq"/>
        </authorList>
    </citation>
    <scope>IDENTIFICATION</scope>
    <source>
        <tissue evidence="10">Liver</tissue>
    </source>
</reference>
<keyword evidence="1" id="KW-0479">Metal-binding</keyword>
<feature type="region of interest" description="Disordered" evidence="5">
    <location>
        <begin position="679"/>
        <end position="727"/>
    </location>
</feature>
<evidence type="ECO:0000256" key="1">
    <source>
        <dbReference type="ARBA" id="ARBA00022723"/>
    </source>
</evidence>
<dbReference type="PROSITE" id="PS50222">
    <property type="entry name" value="EF_HAND_2"/>
    <property type="match status" value="1"/>
</dbReference>
<keyword evidence="2" id="KW-0677">Repeat</keyword>
<dbReference type="Pfam" id="PF13202">
    <property type="entry name" value="EF-hand_5"/>
    <property type="match status" value="1"/>
</dbReference>
<organism evidence="9 10">
    <name type="scientific">Mesocricetus auratus</name>
    <name type="common">Golden hamster</name>
    <dbReference type="NCBI Taxonomy" id="10036"/>
    <lineage>
        <taxon>Eukaryota</taxon>
        <taxon>Metazoa</taxon>
        <taxon>Chordata</taxon>
        <taxon>Craniata</taxon>
        <taxon>Vertebrata</taxon>
        <taxon>Euteleostomi</taxon>
        <taxon>Mammalia</taxon>
        <taxon>Eutheria</taxon>
        <taxon>Euarchontoglires</taxon>
        <taxon>Glires</taxon>
        <taxon>Rodentia</taxon>
        <taxon>Myomorpha</taxon>
        <taxon>Muroidea</taxon>
        <taxon>Cricetidae</taxon>
        <taxon>Cricetinae</taxon>
        <taxon>Mesocricetus</taxon>
    </lineage>
</organism>
<dbReference type="InterPro" id="IPR051989">
    <property type="entry name" value="FKBP-like_isomerase"/>
</dbReference>
<feature type="signal peptide" evidence="6">
    <location>
        <begin position="1"/>
        <end position="31"/>
    </location>
</feature>
<dbReference type="RefSeq" id="XP_040605627.1">
    <property type="nucleotide sequence ID" value="XM_040749693.1"/>
</dbReference>
<dbReference type="Gene3D" id="3.10.50.40">
    <property type="match status" value="4"/>
</dbReference>
<dbReference type="PROSITE" id="PS50059">
    <property type="entry name" value="FKBP_PPIASE"/>
    <property type="match status" value="4"/>
</dbReference>
<evidence type="ECO:0000313" key="9">
    <source>
        <dbReference type="Proteomes" id="UP000886700"/>
    </source>
</evidence>
<comment type="catalytic activity">
    <reaction evidence="4">
        <text>[protein]-peptidylproline (omega=180) = [protein]-peptidylproline (omega=0)</text>
        <dbReference type="Rhea" id="RHEA:16237"/>
        <dbReference type="Rhea" id="RHEA-COMP:10747"/>
        <dbReference type="Rhea" id="RHEA-COMP:10748"/>
        <dbReference type="ChEBI" id="CHEBI:83833"/>
        <dbReference type="ChEBI" id="CHEBI:83834"/>
        <dbReference type="EC" id="5.2.1.8"/>
    </reaction>
</comment>
<dbReference type="InterPro" id="IPR011992">
    <property type="entry name" value="EF-hand-dom_pair"/>
</dbReference>
<dbReference type="EC" id="5.2.1.8" evidence="4"/>
<keyword evidence="4" id="KW-0697">Rotamase</keyword>
<dbReference type="PANTHER" id="PTHR46046:SF3">
    <property type="entry name" value="PEPTIDYL-PROLYL CIS-TRANS ISOMERASE FKBP10"/>
    <property type="match status" value="1"/>
</dbReference>
<dbReference type="GeneID" id="101828616"/>
<evidence type="ECO:0000259" key="7">
    <source>
        <dbReference type="PROSITE" id="PS50059"/>
    </source>
</evidence>
<dbReference type="InterPro" id="IPR018247">
    <property type="entry name" value="EF_Hand_1_Ca_BS"/>
</dbReference>
<name>A0ABM2XSD6_MESAU</name>
<dbReference type="PANTHER" id="PTHR46046">
    <property type="entry name" value="PEPTIDYLPROLYL ISOMERASE"/>
    <property type="match status" value="1"/>
</dbReference>
<dbReference type="InterPro" id="IPR001179">
    <property type="entry name" value="PPIase_FKBP_dom"/>
</dbReference>
<accession>A0ABM2XSD6</accession>
<evidence type="ECO:0000256" key="5">
    <source>
        <dbReference type="SAM" id="MobiDB-lite"/>
    </source>
</evidence>
<evidence type="ECO:0000256" key="6">
    <source>
        <dbReference type="SAM" id="SignalP"/>
    </source>
</evidence>
<keyword evidence="9" id="KW-1185">Reference proteome</keyword>
<feature type="compositionally biased region" description="Basic and acidic residues" evidence="5">
    <location>
        <begin position="701"/>
        <end position="727"/>
    </location>
</feature>
<proteinExistence type="predicted"/>
<gene>
    <name evidence="10" type="primary">Fkbp10</name>
</gene>
<dbReference type="PROSITE" id="PS00018">
    <property type="entry name" value="EF_HAND_1"/>
    <property type="match status" value="1"/>
</dbReference>
<evidence type="ECO:0000256" key="2">
    <source>
        <dbReference type="ARBA" id="ARBA00022737"/>
    </source>
</evidence>
<feature type="region of interest" description="Disordered" evidence="5">
    <location>
        <begin position="621"/>
        <end position="643"/>
    </location>
</feature>
<dbReference type="InterPro" id="IPR002048">
    <property type="entry name" value="EF_hand_dom"/>
</dbReference>
<feature type="domain" description="PPIase FKBP-type" evidence="7">
    <location>
        <begin position="285"/>
        <end position="373"/>
    </location>
</feature>
<dbReference type="InterPro" id="IPR046357">
    <property type="entry name" value="PPIase_dom_sf"/>
</dbReference>
<keyword evidence="3" id="KW-0106">Calcium</keyword>
<dbReference type="Gene3D" id="1.10.238.10">
    <property type="entry name" value="EF-hand"/>
    <property type="match status" value="1"/>
</dbReference>
<protein>
    <recommendedName>
        <fullName evidence="4">peptidylprolyl isomerase</fullName>
        <ecNumber evidence="4">5.2.1.8</ecNumber>
    </recommendedName>
</protein>
<keyword evidence="6" id="KW-0732">Signal</keyword>
<dbReference type="Proteomes" id="UP000886700">
    <property type="component" value="Unplaced"/>
</dbReference>
<keyword evidence="4 10" id="KW-0413">Isomerase</keyword>
<dbReference type="GO" id="GO:0016853">
    <property type="term" value="F:isomerase activity"/>
    <property type="evidence" value="ECO:0007669"/>
    <property type="project" value="UniProtKB-KW"/>
</dbReference>
<dbReference type="Pfam" id="PF00254">
    <property type="entry name" value="FKBP_C"/>
    <property type="match status" value="4"/>
</dbReference>
<evidence type="ECO:0000256" key="4">
    <source>
        <dbReference type="PROSITE-ProRule" id="PRU00277"/>
    </source>
</evidence>
<evidence type="ECO:0000259" key="8">
    <source>
        <dbReference type="PROSITE" id="PS50222"/>
    </source>
</evidence>
<dbReference type="SUPFAM" id="SSF47473">
    <property type="entry name" value="EF-hand"/>
    <property type="match status" value="1"/>
</dbReference>
<feature type="domain" description="EF-hand" evidence="8">
    <location>
        <begin position="687"/>
        <end position="722"/>
    </location>
</feature>
<feature type="domain" description="PPIase FKBP-type" evidence="7">
    <location>
        <begin position="61"/>
        <end position="149"/>
    </location>
</feature>
<evidence type="ECO:0000313" key="10">
    <source>
        <dbReference type="RefSeq" id="XP_040605627.1"/>
    </source>
</evidence>
<dbReference type="SUPFAM" id="SSF54534">
    <property type="entry name" value="FKBP-like"/>
    <property type="match status" value="4"/>
</dbReference>
<feature type="domain" description="PPIase FKBP-type" evidence="7">
    <location>
        <begin position="398"/>
        <end position="485"/>
    </location>
</feature>
<evidence type="ECO:0000256" key="3">
    <source>
        <dbReference type="ARBA" id="ARBA00022837"/>
    </source>
</evidence>
<feature type="chain" id="PRO_5045861239" description="peptidylprolyl isomerase" evidence="6">
    <location>
        <begin position="32"/>
        <end position="727"/>
    </location>
</feature>
<sequence length="727" mass="80720">MFLVGSPSHTLRRLPILRLLLLLQVLERGLGRASPAGAPLEDVVIERYHIPRACPREVQMGDFVRYHYNGTFEDGKKFDSSYDRTTLVAIIVGVGRLITGMDRGLMGMCVNERRRLIVPPHLGYGSIGVAGLIPPDATLYFDVVLLDVWNKADTVQMSILLRSPYCPRMVQNGDFVRYHYNGTLLDGTAFDNSYSRGGTYDTYIGSGWLIKGMDQGLLGMCPGEKRKIIIPPFLAYGEKGYGTVIPPQASLVFHVLLIDVHNPKDTVQLETLELPQDCVRRAVAGDFMRYHYNGSLMDGTLFDSSYSRNHTYNTYVGQGYIIPGMDQGLQGACIGERRRITVPPHLAYGENGTGDKIPGSAVLIFDVHVIDFHNPADPVEIKTLFRPPENCNETSKIGDFIRYHYNCSLLDGTRLFSSHDYEAPQQATLGANKVIEGLDRGLQGMCVGERRQLIVPPHLAHGESGARGVPGSAVLLFEVELVSREDGLPTGYLFVWHQDPPPSLFEDMDLNKDGEVPPEEVGWELSHSLDLEARACFLALCPPPLHLLSFKPSSPAHCAVRPPIWLSRTPPAPQVTPRLLPVTPRLLPKLYPTCSPSYTPPAPQVIPRLLPKLYPTCSPSYTSLNSPTPRPGETVLDSTRGPFPRPPTAVDMDPHRFDVLCSPLLQFSSFIKAQVNEGKGRLMPGQDPDKTIGDMFQNQDRNQDGKITAEELKLKSDEDREKIHEEL</sequence>